<dbReference type="PANTHER" id="PTHR34039">
    <property type="entry name" value="UPF0102 PROTEIN YRAN"/>
    <property type="match status" value="1"/>
</dbReference>
<dbReference type="InterPro" id="IPR011335">
    <property type="entry name" value="Restrct_endonuc-II-like"/>
</dbReference>
<dbReference type="InterPro" id="IPR011856">
    <property type="entry name" value="tRNA_endonuc-like_dom_sf"/>
</dbReference>
<dbReference type="STRING" id="1117647.M5M_17740"/>
<dbReference type="HAMAP" id="MF_00048">
    <property type="entry name" value="UPF0102"/>
    <property type="match status" value="1"/>
</dbReference>
<dbReference type="AlphaFoldDB" id="K4KNU8"/>
<protein>
    <recommendedName>
        <fullName evidence="2">UPF0102 protein M5M_17740</fullName>
    </recommendedName>
</protein>
<organism evidence="3 4">
    <name type="scientific">Simiduia agarivorans (strain DSM 21679 / JCM 13881 / BCRC 17597 / SA1)</name>
    <dbReference type="NCBI Taxonomy" id="1117647"/>
    <lineage>
        <taxon>Bacteria</taxon>
        <taxon>Pseudomonadati</taxon>
        <taxon>Pseudomonadota</taxon>
        <taxon>Gammaproteobacteria</taxon>
        <taxon>Cellvibrionales</taxon>
        <taxon>Cellvibrionaceae</taxon>
        <taxon>Simiduia</taxon>
    </lineage>
</organism>
<accession>K4KNU8</accession>
<dbReference type="EMBL" id="CP003746">
    <property type="protein sequence ID" value="AFV00677.1"/>
    <property type="molecule type" value="Genomic_DNA"/>
</dbReference>
<dbReference type="Gene3D" id="3.40.1350.10">
    <property type="match status" value="1"/>
</dbReference>
<dbReference type="InterPro" id="IPR003509">
    <property type="entry name" value="UPF0102_YraN-like"/>
</dbReference>
<evidence type="ECO:0000256" key="1">
    <source>
        <dbReference type="ARBA" id="ARBA00006738"/>
    </source>
</evidence>
<dbReference type="HOGENOM" id="CLU_115353_1_0_6"/>
<dbReference type="NCBIfam" id="TIGR00252">
    <property type="entry name" value="YraN family protein"/>
    <property type="match status" value="1"/>
</dbReference>
<dbReference type="SUPFAM" id="SSF52980">
    <property type="entry name" value="Restriction endonuclease-like"/>
    <property type="match status" value="1"/>
</dbReference>
<dbReference type="Pfam" id="PF02021">
    <property type="entry name" value="UPF0102"/>
    <property type="match status" value="1"/>
</dbReference>
<keyword evidence="4" id="KW-1185">Reference proteome</keyword>
<dbReference type="Proteomes" id="UP000000466">
    <property type="component" value="Chromosome"/>
</dbReference>
<dbReference type="CDD" id="cd20736">
    <property type="entry name" value="PoNe_Nuclease"/>
    <property type="match status" value="1"/>
</dbReference>
<dbReference type="NCBIfam" id="NF009150">
    <property type="entry name" value="PRK12497.1-3"/>
    <property type="match status" value="1"/>
</dbReference>
<proteinExistence type="inferred from homology"/>
<evidence type="ECO:0000256" key="2">
    <source>
        <dbReference type="HAMAP-Rule" id="MF_00048"/>
    </source>
</evidence>
<comment type="similarity">
    <text evidence="1 2">Belongs to the UPF0102 family.</text>
</comment>
<name>K4KNU8_SIMAS</name>
<reference evidence="3 4" key="1">
    <citation type="journal article" date="2013" name="Genome Announc.">
        <title>Complete genome sequence of Simiduia agarivorans SA1(T), a marine bacterium able to degrade a variety of polysaccharides.</title>
        <authorList>
            <person name="Lin S.Y."/>
            <person name="Shieh W.Y."/>
            <person name="Chen J.S."/>
            <person name="Tang S.L."/>
        </authorList>
    </citation>
    <scope>NUCLEOTIDE SEQUENCE [LARGE SCALE GENOMIC DNA]</scope>
    <source>
        <strain evidence="4">DSM 21679 / JCM 13881 / BCRC 17597 / SA1</strain>
    </source>
</reference>
<dbReference type="RefSeq" id="WP_015048829.1">
    <property type="nucleotide sequence ID" value="NC_018868.3"/>
</dbReference>
<evidence type="ECO:0000313" key="3">
    <source>
        <dbReference type="EMBL" id="AFV00677.1"/>
    </source>
</evidence>
<sequence length="112" mass="12670">MTRGAEAEQKAEAFLTRAGLTTLARNYLCSRGELDLIMEHLGTLVFVEVRLRSHAAFGSGAESVTAGKRRKLRLAAEHYLQAHPDRHHQPARFDVVWFDDLQSDPHWVTNAF</sequence>
<dbReference type="PANTHER" id="PTHR34039:SF1">
    <property type="entry name" value="UPF0102 PROTEIN YRAN"/>
    <property type="match status" value="1"/>
</dbReference>
<gene>
    <name evidence="3" type="ordered locus">M5M_17740</name>
</gene>
<dbReference type="eggNOG" id="COG0792">
    <property type="taxonomic scope" value="Bacteria"/>
</dbReference>
<dbReference type="KEGG" id="saga:M5M_17740"/>
<dbReference type="GO" id="GO:0003676">
    <property type="term" value="F:nucleic acid binding"/>
    <property type="evidence" value="ECO:0007669"/>
    <property type="project" value="InterPro"/>
</dbReference>
<evidence type="ECO:0000313" key="4">
    <source>
        <dbReference type="Proteomes" id="UP000000466"/>
    </source>
</evidence>
<dbReference type="OrthoDB" id="9794876at2"/>